<evidence type="ECO:0000313" key="3">
    <source>
        <dbReference type="Proteomes" id="UP000830116"/>
    </source>
</evidence>
<proteinExistence type="predicted"/>
<dbReference type="Gene3D" id="3.40.190.10">
    <property type="entry name" value="Periplasmic binding protein-like II"/>
    <property type="match status" value="1"/>
</dbReference>
<dbReference type="Gene3D" id="3.10.105.10">
    <property type="entry name" value="Dipeptide-binding Protein, Domain 3"/>
    <property type="match status" value="1"/>
</dbReference>
<gene>
    <name evidence="2" type="ORF">MNR06_12435</name>
</gene>
<accession>A0ABY4CA00</accession>
<dbReference type="InterPro" id="IPR000914">
    <property type="entry name" value="SBP_5_dom"/>
</dbReference>
<dbReference type="Proteomes" id="UP000830116">
    <property type="component" value="Chromosome"/>
</dbReference>
<sequence length="469" mass="53207">MPLNNPITASEIHAILTTEGVLQDPICARGYQQFQVLNLFLDTLVKKDSKKGIVSGIAQSWKISADQRTYTFSLSEQAHFHNAEPIFAQDVAFSLRRHLDENSKSVVASYLRNVLDKILVIDNRTVEFCLKGAYPAFLELLSLPGFGIISHQSTSNYVIGSGPYEFEPSETKTWCLRKSRTYPFPTSNIDRYYFKIERDVDLTVDALNSGRANLAMGSPLEVALARNLKPEYKSHPTFSLVTTHIILNHNNTFLKDFANRKLVADVARFVRDTQNVLTKFDGILDTYLPNGIMPESYYAKSAATTHLPKLQHKQKIKIVFPYGIFLSSAVEKIVKGYEDAGFEVNHINVKGKELSTPMQEGDFDLIFIPYQGVIPDPDGYLDILGSLLAKANLPTFDLLKNLSEVRFTEDKKDRLEKYSTYLQDFEKNLHVIPFSQNSIPIVCKNNIKIPDLEYSYHLNLRDLNMSDEE</sequence>
<dbReference type="PANTHER" id="PTHR30290">
    <property type="entry name" value="PERIPLASMIC BINDING COMPONENT OF ABC TRANSPORTER"/>
    <property type="match status" value="1"/>
</dbReference>
<organism evidence="2 3">
    <name type="scientific">Bdellovibrio reynosensis</name>
    <dbReference type="NCBI Taxonomy" id="2835041"/>
    <lineage>
        <taxon>Bacteria</taxon>
        <taxon>Pseudomonadati</taxon>
        <taxon>Bdellovibrionota</taxon>
        <taxon>Bdellovibrionia</taxon>
        <taxon>Bdellovibrionales</taxon>
        <taxon>Pseudobdellovibrionaceae</taxon>
        <taxon>Bdellovibrio</taxon>
    </lineage>
</organism>
<evidence type="ECO:0000313" key="2">
    <source>
        <dbReference type="EMBL" id="UOF00506.1"/>
    </source>
</evidence>
<name>A0ABY4CA00_9BACT</name>
<evidence type="ECO:0000259" key="1">
    <source>
        <dbReference type="Pfam" id="PF00496"/>
    </source>
</evidence>
<dbReference type="SUPFAM" id="SSF53850">
    <property type="entry name" value="Periplasmic binding protein-like II"/>
    <property type="match status" value="1"/>
</dbReference>
<keyword evidence="3" id="KW-1185">Reference proteome</keyword>
<dbReference type="InterPro" id="IPR039424">
    <property type="entry name" value="SBP_5"/>
</dbReference>
<dbReference type="RefSeq" id="WP_243536540.1">
    <property type="nucleotide sequence ID" value="NZ_CP093442.1"/>
</dbReference>
<dbReference type="InterPro" id="IPR030678">
    <property type="entry name" value="Peptide/Ni-bd"/>
</dbReference>
<dbReference type="PIRSF" id="PIRSF002741">
    <property type="entry name" value="MppA"/>
    <property type="match status" value="1"/>
</dbReference>
<reference evidence="2" key="1">
    <citation type="submission" date="2022-03" db="EMBL/GenBank/DDBJ databases">
        <title>Genome Identification and Characterization of new species Bdellovibrio reynosense LBG001 sp. nov. from a Mexico soil sample.</title>
        <authorList>
            <person name="Camilli A."/>
            <person name="Ajao Y."/>
            <person name="Guo X."/>
        </authorList>
    </citation>
    <scope>NUCLEOTIDE SEQUENCE</scope>
    <source>
        <strain evidence="2">LBG001</strain>
    </source>
</reference>
<dbReference type="Pfam" id="PF00496">
    <property type="entry name" value="SBP_bac_5"/>
    <property type="match status" value="1"/>
</dbReference>
<dbReference type="EMBL" id="CP093442">
    <property type="protein sequence ID" value="UOF00506.1"/>
    <property type="molecule type" value="Genomic_DNA"/>
</dbReference>
<protein>
    <submittedName>
        <fullName evidence="2">ABC transporter substrate-binding protein</fullName>
    </submittedName>
</protein>
<feature type="domain" description="Solute-binding protein family 5" evidence="1">
    <location>
        <begin position="53"/>
        <end position="386"/>
    </location>
</feature>